<name>A0A9Q0KIC9_9MAGN</name>
<dbReference type="Proteomes" id="UP001141806">
    <property type="component" value="Unassembled WGS sequence"/>
</dbReference>
<protein>
    <recommendedName>
        <fullName evidence="2">HP domain-containing protein</fullName>
    </recommendedName>
</protein>
<organism evidence="3 4">
    <name type="scientific">Protea cynaroides</name>
    <dbReference type="NCBI Taxonomy" id="273540"/>
    <lineage>
        <taxon>Eukaryota</taxon>
        <taxon>Viridiplantae</taxon>
        <taxon>Streptophyta</taxon>
        <taxon>Embryophyta</taxon>
        <taxon>Tracheophyta</taxon>
        <taxon>Spermatophyta</taxon>
        <taxon>Magnoliopsida</taxon>
        <taxon>Proteales</taxon>
        <taxon>Proteaceae</taxon>
        <taxon>Protea</taxon>
    </lineage>
</organism>
<evidence type="ECO:0000313" key="3">
    <source>
        <dbReference type="EMBL" id="KAJ4971168.1"/>
    </source>
</evidence>
<gene>
    <name evidence="3" type="ORF">NE237_004267</name>
</gene>
<dbReference type="OrthoDB" id="783549at2759"/>
<comment type="caution">
    <text evidence="3">The sequence shown here is derived from an EMBL/GenBank/DDBJ whole genome shotgun (WGS) entry which is preliminary data.</text>
</comment>
<dbReference type="AlphaFoldDB" id="A0A9Q0KIC9"/>
<evidence type="ECO:0000256" key="1">
    <source>
        <dbReference type="SAM" id="MobiDB-lite"/>
    </source>
</evidence>
<proteinExistence type="predicted"/>
<dbReference type="Pfam" id="PF02209">
    <property type="entry name" value="VHP"/>
    <property type="match status" value="1"/>
</dbReference>
<dbReference type="InterPro" id="IPR003128">
    <property type="entry name" value="Villin_headpiece"/>
</dbReference>
<dbReference type="SUPFAM" id="SSF47050">
    <property type="entry name" value="VHP, Villin headpiece domain"/>
    <property type="match status" value="1"/>
</dbReference>
<keyword evidence="4" id="KW-1185">Reference proteome</keyword>
<dbReference type="SMART" id="SM00153">
    <property type="entry name" value="VHP"/>
    <property type="match status" value="1"/>
</dbReference>
<dbReference type="PROSITE" id="PS51089">
    <property type="entry name" value="HP"/>
    <property type="match status" value="1"/>
</dbReference>
<accession>A0A9Q0KIC9</accession>
<feature type="compositionally biased region" description="Polar residues" evidence="1">
    <location>
        <begin position="82"/>
        <end position="103"/>
    </location>
</feature>
<dbReference type="InterPro" id="IPR036886">
    <property type="entry name" value="Villin_headpiece_dom_sf"/>
</dbReference>
<feature type="domain" description="HP" evidence="2">
    <location>
        <begin position="130"/>
        <end position="195"/>
    </location>
</feature>
<sequence length="195" mass="21604">MVIVVKMAGNTVVAEVEVEVVVKGMMPMIRIRRRLSLRLRKVGSSLDSIPSDLASAIGEGKIPGSIFLPICSPARGTRSPLADTSSAEMKSENANSEVNSQEGSPVKETQEGRISSVSESNGEESDVKDEIGGETYSYNQLNTKSTNPVSGIDFRRREFYLSDEEFQTILGMAKEAFYMQPRWKQDQQKNKVFLF</sequence>
<dbReference type="Gene3D" id="1.10.950.10">
    <property type="entry name" value="Villin headpiece domain"/>
    <property type="match status" value="1"/>
</dbReference>
<evidence type="ECO:0000259" key="2">
    <source>
        <dbReference type="PROSITE" id="PS51089"/>
    </source>
</evidence>
<dbReference type="GO" id="GO:0003779">
    <property type="term" value="F:actin binding"/>
    <property type="evidence" value="ECO:0007669"/>
    <property type="project" value="InterPro"/>
</dbReference>
<evidence type="ECO:0000313" key="4">
    <source>
        <dbReference type="Proteomes" id="UP001141806"/>
    </source>
</evidence>
<reference evidence="3" key="1">
    <citation type="journal article" date="2023" name="Plant J.">
        <title>The genome of the king protea, Protea cynaroides.</title>
        <authorList>
            <person name="Chang J."/>
            <person name="Duong T.A."/>
            <person name="Schoeman C."/>
            <person name="Ma X."/>
            <person name="Roodt D."/>
            <person name="Barker N."/>
            <person name="Li Z."/>
            <person name="Van de Peer Y."/>
            <person name="Mizrachi E."/>
        </authorList>
    </citation>
    <scope>NUCLEOTIDE SEQUENCE</scope>
    <source>
        <tissue evidence="3">Young leaves</tissue>
    </source>
</reference>
<dbReference type="EMBL" id="JAMYWD010000005">
    <property type="protein sequence ID" value="KAJ4971168.1"/>
    <property type="molecule type" value="Genomic_DNA"/>
</dbReference>
<feature type="region of interest" description="Disordered" evidence="1">
    <location>
        <begin position="77"/>
        <end position="129"/>
    </location>
</feature>
<dbReference type="GO" id="GO:0007010">
    <property type="term" value="P:cytoskeleton organization"/>
    <property type="evidence" value="ECO:0007669"/>
    <property type="project" value="InterPro"/>
</dbReference>